<dbReference type="EMBL" id="FTPP01000003">
    <property type="protein sequence ID" value="SIT93833.1"/>
    <property type="molecule type" value="Genomic_DNA"/>
</dbReference>
<proteinExistence type="predicted"/>
<dbReference type="STRING" id="1317125.SAMN05444128_3245"/>
<dbReference type="AlphaFoldDB" id="A0A1R3XQX6"/>
<evidence type="ECO:0000313" key="1">
    <source>
        <dbReference type="EMBL" id="SIT93833.1"/>
    </source>
</evidence>
<organism evidence="1 2">
    <name type="scientific">Pontibacter indicus</name>
    <dbReference type="NCBI Taxonomy" id="1317125"/>
    <lineage>
        <taxon>Bacteria</taxon>
        <taxon>Pseudomonadati</taxon>
        <taxon>Bacteroidota</taxon>
        <taxon>Cytophagia</taxon>
        <taxon>Cytophagales</taxon>
        <taxon>Hymenobacteraceae</taxon>
        <taxon>Pontibacter</taxon>
    </lineage>
</organism>
<evidence type="ECO:0000313" key="2">
    <source>
        <dbReference type="Proteomes" id="UP000187181"/>
    </source>
</evidence>
<accession>A0A1R3XQX6</accession>
<name>A0A1R3XQX6_9BACT</name>
<gene>
    <name evidence="1" type="ORF">SAMN05444128_3245</name>
</gene>
<protein>
    <submittedName>
        <fullName evidence="1">Uncharacterized protein</fullName>
    </submittedName>
</protein>
<sequence length="54" mass="5728">MSIRGNLTLNAFKKLNRLKFKLPFSPTVQAKAIGHGATAPSNKASISVVLVSFG</sequence>
<keyword evidence="2" id="KW-1185">Reference proteome</keyword>
<dbReference type="Proteomes" id="UP000187181">
    <property type="component" value="Unassembled WGS sequence"/>
</dbReference>
<reference evidence="2" key="1">
    <citation type="submission" date="2017-01" db="EMBL/GenBank/DDBJ databases">
        <authorList>
            <person name="Varghese N."/>
            <person name="Submissions S."/>
        </authorList>
    </citation>
    <scope>NUCLEOTIDE SEQUENCE [LARGE SCALE GENOMIC DNA]</scope>
    <source>
        <strain evidence="2">LP100</strain>
    </source>
</reference>